<dbReference type="InterPro" id="IPR001309">
    <property type="entry name" value="Pept_C14_p20"/>
</dbReference>
<dbReference type="EMBL" id="CAJOAZ010003985">
    <property type="protein sequence ID" value="CAF4038223.1"/>
    <property type="molecule type" value="Genomic_DNA"/>
</dbReference>
<dbReference type="PANTHER" id="PTHR22576">
    <property type="entry name" value="MUCOSA ASSOCIATED LYMPHOID TISSUE LYMPHOMA TRANSLOCATION PROTEIN 1/PARACASPASE"/>
    <property type="match status" value="1"/>
</dbReference>
<dbReference type="InterPro" id="IPR052039">
    <property type="entry name" value="Caspase-related_regulators"/>
</dbReference>
<dbReference type="InterPro" id="IPR011600">
    <property type="entry name" value="Pept_C14_caspase"/>
</dbReference>
<evidence type="ECO:0000313" key="5">
    <source>
        <dbReference type="EMBL" id="CAF4038223.1"/>
    </source>
</evidence>
<dbReference type="CDD" id="cd05819">
    <property type="entry name" value="NHL"/>
    <property type="match status" value="1"/>
</dbReference>
<dbReference type="InterPro" id="IPR011042">
    <property type="entry name" value="6-blade_b-propeller_TolB-like"/>
</dbReference>
<dbReference type="SUPFAM" id="SSF52129">
    <property type="entry name" value="Caspase-like"/>
    <property type="match status" value="1"/>
</dbReference>
<dbReference type="SUPFAM" id="SSF101898">
    <property type="entry name" value="NHL repeat"/>
    <property type="match status" value="1"/>
</dbReference>
<feature type="repeat" description="NHL" evidence="3">
    <location>
        <begin position="513"/>
        <end position="549"/>
    </location>
</feature>
<comment type="similarity">
    <text evidence="1">Belongs to the peptidase C14A family.</text>
</comment>
<dbReference type="InterPro" id="IPR001258">
    <property type="entry name" value="NHL_repeat"/>
</dbReference>
<dbReference type="Proteomes" id="UP000663844">
    <property type="component" value="Unassembled WGS sequence"/>
</dbReference>
<reference evidence="5" key="1">
    <citation type="submission" date="2021-02" db="EMBL/GenBank/DDBJ databases">
        <authorList>
            <person name="Nowell W R."/>
        </authorList>
    </citation>
    <scope>NUCLEOTIDE SEQUENCE</scope>
</reference>
<proteinExistence type="inferred from homology"/>
<dbReference type="Gene3D" id="2.120.10.30">
    <property type="entry name" value="TolB, C-terminal domain"/>
    <property type="match status" value="3"/>
</dbReference>
<dbReference type="Pfam" id="PF01436">
    <property type="entry name" value="NHL"/>
    <property type="match status" value="1"/>
</dbReference>
<dbReference type="GO" id="GO:0004197">
    <property type="term" value="F:cysteine-type endopeptidase activity"/>
    <property type="evidence" value="ECO:0007669"/>
    <property type="project" value="InterPro"/>
</dbReference>
<dbReference type="PANTHER" id="PTHR22576:SF37">
    <property type="entry name" value="MUCOSA-ASSOCIATED LYMPHOID TISSUE LYMPHOMA TRANSLOCATION PROTEIN 1"/>
    <property type="match status" value="1"/>
</dbReference>
<dbReference type="SMART" id="SM00115">
    <property type="entry name" value="CASc"/>
    <property type="match status" value="1"/>
</dbReference>
<gene>
    <name evidence="5" type="ORF">OXD698_LOCUS31748</name>
</gene>
<dbReference type="PROSITE" id="PS50208">
    <property type="entry name" value="CASPASE_P20"/>
    <property type="match status" value="1"/>
</dbReference>
<name>A0A819QWJ8_9BILA</name>
<dbReference type="InterPro" id="IPR029030">
    <property type="entry name" value="Caspase-like_dom_sf"/>
</dbReference>
<evidence type="ECO:0000256" key="1">
    <source>
        <dbReference type="ARBA" id="ARBA00010134"/>
    </source>
</evidence>
<dbReference type="Gene3D" id="3.40.50.1460">
    <property type="match status" value="1"/>
</dbReference>
<dbReference type="InterPro" id="IPR015917">
    <property type="entry name" value="Pept_C14A"/>
</dbReference>
<dbReference type="Pfam" id="PF00656">
    <property type="entry name" value="Peptidase_C14"/>
    <property type="match status" value="1"/>
</dbReference>
<dbReference type="PROSITE" id="PS51125">
    <property type="entry name" value="NHL"/>
    <property type="match status" value="1"/>
</dbReference>
<evidence type="ECO:0000256" key="3">
    <source>
        <dbReference type="PROSITE-ProRule" id="PRU00504"/>
    </source>
</evidence>
<protein>
    <recommendedName>
        <fullName evidence="4">Caspase family p20 domain-containing protein</fullName>
    </recommendedName>
</protein>
<accession>A0A819QWJ8</accession>
<evidence type="ECO:0000256" key="2">
    <source>
        <dbReference type="ARBA" id="ARBA00022737"/>
    </source>
</evidence>
<keyword evidence="2" id="KW-0677">Repeat</keyword>
<evidence type="ECO:0000313" key="6">
    <source>
        <dbReference type="Proteomes" id="UP000663844"/>
    </source>
</evidence>
<evidence type="ECO:0000259" key="4">
    <source>
        <dbReference type="PROSITE" id="PS50208"/>
    </source>
</evidence>
<dbReference type="GO" id="GO:0006508">
    <property type="term" value="P:proteolysis"/>
    <property type="evidence" value="ECO:0007669"/>
    <property type="project" value="InterPro"/>
</dbReference>
<feature type="domain" description="Caspase family p20" evidence="4">
    <location>
        <begin position="17"/>
        <end position="144"/>
    </location>
</feature>
<dbReference type="AlphaFoldDB" id="A0A819QWJ8"/>
<sequence>MATGFSSSNTSVCTKRALIIGNNKYRKNSPLRYCINDAEDLADKLRRIGFEITIETNLTYEEMDRVVETFKEEINPNDLVLFFYAGHGCQWNERNFLMPIDDDRITTDTDLEDRAINVQDTLEKIMSRHPSAAIFLLDCCRNSFIGESSNSNGLSPMQAVADSFISFACGANKVAVDESRNGRHSLFTSHLLRHIDQPYLTIDDIMCEVCDGVMKETNDDQCPFRVSSLQGKVYLNQQFTAGQSILFIHVNINTKWKQHGITVAGENEHDYDSSQLFAMQGIYVDDDRQTIYIAGFANNSIIEWKYGAQNGEVVVGGNGCGNRNDQLSFPTDVIVDKKNDSLIICDLGNRRVVEWSRRNGTNGETIISDIDCGGLTMDKNGDLYVSDCEKNEVRRWKQREREGTVVAGGNGQGDDLNQLHNPSYIFVDEDHSVYVSDTNNYRVMKWMKGAREGIVVAGGNGQGNSLAQLYHPEGVLVDHLGNVYVGDGANQRIMCWCEGSCEGSIVVGGNGEGEQPNQFRGPTDLSFDVEGNLYVVDQGNKRIQKFDIDSKFNLYDDRSKVASHINDDHMSMQCREKPLLFKEQNQLTNNLNIGEANNTMVLVEQSSTYKRQYNNRPTIYIIDLELPPIDWDLYMVRMEKYNMNSHLANVIRDLNRTIPLYILVSMPSSDVLHYYYLQTSSNAHANIDLNVNDRISSINSIDQFVSKLYEDLGQYYRDQAEIAETALFDDQDRDPDVAKQLLTKSIKCFEILGLYVEKTLKHYKNLANT</sequence>
<organism evidence="5 6">
    <name type="scientific">Adineta steineri</name>
    <dbReference type="NCBI Taxonomy" id="433720"/>
    <lineage>
        <taxon>Eukaryota</taxon>
        <taxon>Metazoa</taxon>
        <taxon>Spiralia</taxon>
        <taxon>Gnathifera</taxon>
        <taxon>Rotifera</taxon>
        <taxon>Eurotatoria</taxon>
        <taxon>Bdelloidea</taxon>
        <taxon>Adinetida</taxon>
        <taxon>Adinetidae</taxon>
        <taxon>Adineta</taxon>
    </lineage>
</organism>
<comment type="caution">
    <text evidence="5">The sequence shown here is derived from an EMBL/GenBank/DDBJ whole genome shotgun (WGS) entry which is preliminary data.</text>
</comment>